<dbReference type="AlphaFoldDB" id="A0A2R7YA16"/>
<protein>
    <submittedName>
        <fullName evidence="1">Uncharacterized protein</fullName>
    </submittedName>
</protein>
<evidence type="ECO:0000313" key="2">
    <source>
        <dbReference type="Proteomes" id="UP000244066"/>
    </source>
</evidence>
<sequence length="414" mass="44550">MPKNASALLVSAVFVLVMVSAQLLMLTSAAATPSSGEVERAEAIVGLAEKALLRVESFINEAKKASLGANVTDAEKLYGEGKALLNQAEVAIRERNYGEATSLAISAMERLREARMGLAQALEHEGVGEDSSVKAQGLLVAASRTLERIARLEKSLPEVQATLEAAKSLLNIDSIAELLREGNVSGAAHAIAEANRLISQALKSMAEEALPRRMERFVEKLQERYGGIVDRLKAAGVNFTEHGMEKFQESILHLKETIKSTEPKGAKGLMGQLGSLAKGLSKLEDRVAPLLATPAPSKIEGVPGLSVRVDAKKVTGNLKWVTLEVVVENVGSVILRFQNTVYGLTIERKNRDGVWEPYYSPVSAQALVSLEPGQAAHVVLKLKQPSPGEYRVRVQGTYEEGKQPLEATAEFSLP</sequence>
<dbReference type="EMBL" id="NDWU01000003">
    <property type="protein sequence ID" value="PUA34149.1"/>
    <property type="molecule type" value="Genomic_DNA"/>
</dbReference>
<accession>A0A2R7YA16</accession>
<gene>
    <name evidence="1" type="ORF">B9J98_01870</name>
</gene>
<comment type="caution">
    <text evidence="1">The sequence shown here is derived from an EMBL/GenBank/DDBJ whole genome shotgun (WGS) entry which is preliminary data.</text>
</comment>
<reference evidence="1 2" key="1">
    <citation type="submission" date="2017-04" db="EMBL/GenBank/DDBJ databases">
        <title>Draft Aigarchaeota genome from a New Zealand hot spring.</title>
        <authorList>
            <person name="Reysenbach A.-L."/>
            <person name="Donaho J.A."/>
            <person name="Gerhart J."/>
            <person name="Kelley J.F."/>
            <person name="Kouba K."/>
            <person name="Podar M."/>
            <person name="Stott M."/>
        </authorList>
    </citation>
    <scope>NUCLEOTIDE SEQUENCE [LARGE SCALE GENOMIC DNA]</scope>
    <source>
        <strain evidence="1">NZ13_MG1</strain>
    </source>
</reference>
<proteinExistence type="predicted"/>
<evidence type="ECO:0000313" key="1">
    <source>
        <dbReference type="EMBL" id="PUA34149.1"/>
    </source>
</evidence>
<organism evidence="1 2">
    <name type="scientific">Candidatus Terraquivivens tikiterensis</name>
    <dbReference type="NCBI Taxonomy" id="1980982"/>
    <lineage>
        <taxon>Archaea</taxon>
        <taxon>Nitrososphaerota</taxon>
        <taxon>Candidatus Wolframiiraptoraceae</taxon>
        <taxon>Candidatus Terraquivivens</taxon>
    </lineage>
</organism>
<dbReference type="Proteomes" id="UP000244066">
    <property type="component" value="Unassembled WGS sequence"/>
</dbReference>
<name>A0A2R7YA16_9ARCH</name>